<proteinExistence type="inferred from homology"/>
<dbReference type="PANTHER" id="PTHR33048:SF129">
    <property type="entry name" value="INTEGRAL MEMBRANE PROTEIN-RELATED"/>
    <property type="match status" value="1"/>
</dbReference>
<evidence type="ECO:0000313" key="9">
    <source>
        <dbReference type="EMBL" id="QDS68636.1"/>
    </source>
</evidence>
<evidence type="ECO:0000256" key="4">
    <source>
        <dbReference type="ARBA" id="ARBA00023136"/>
    </source>
</evidence>
<gene>
    <name evidence="9" type="ORF">FKW77_001626</name>
</gene>
<feature type="transmembrane region" description="Helical" evidence="7">
    <location>
        <begin position="71"/>
        <end position="95"/>
    </location>
</feature>
<organism evidence="9 10">
    <name type="scientific">Venturia effusa</name>
    <dbReference type="NCBI Taxonomy" id="50376"/>
    <lineage>
        <taxon>Eukaryota</taxon>
        <taxon>Fungi</taxon>
        <taxon>Dikarya</taxon>
        <taxon>Ascomycota</taxon>
        <taxon>Pezizomycotina</taxon>
        <taxon>Dothideomycetes</taxon>
        <taxon>Pleosporomycetidae</taxon>
        <taxon>Venturiales</taxon>
        <taxon>Venturiaceae</taxon>
        <taxon>Venturia</taxon>
    </lineage>
</organism>
<evidence type="ECO:0000256" key="7">
    <source>
        <dbReference type="SAM" id="Phobius"/>
    </source>
</evidence>
<protein>
    <recommendedName>
        <fullName evidence="8">Rhodopsin domain-containing protein</fullName>
    </recommendedName>
</protein>
<feature type="region of interest" description="Disordered" evidence="6">
    <location>
        <begin position="295"/>
        <end position="346"/>
    </location>
</feature>
<evidence type="ECO:0000256" key="5">
    <source>
        <dbReference type="ARBA" id="ARBA00038359"/>
    </source>
</evidence>
<keyword evidence="2 7" id="KW-0812">Transmembrane</keyword>
<dbReference type="InterPro" id="IPR049326">
    <property type="entry name" value="Rhodopsin_dom_fungi"/>
</dbReference>
<keyword evidence="3 7" id="KW-1133">Transmembrane helix</keyword>
<evidence type="ECO:0000313" key="10">
    <source>
        <dbReference type="Proteomes" id="UP000316270"/>
    </source>
</evidence>
<dbReference type="InterPro" id="IPR052337">
    <property type="entry name" value="SAT4-like"/>
</dbReference>
<comment type="similarity">
    <text evidence="5">Belongs to the SAT4 family.</text>
</comment>
<accession>A0A517KZ18</accession>
<evidence type="ECO:0000259" key="8">
    <source>
        <dbReference type="Pfam" id="PF20684"/>
    </source>
</evidence>
<evidence type="ECO:0000256" key="3">
    <source>
        <dbReference type="ARBA" id="ARBA00022989"/>
    </source>
</evidence>
<sequence length="454" mass="50855">MRDIPIETLLSFPIPNYENPVLRGPVLLYINSVLLGITLALVLLRVYTRVFLQRWMGADDWLILIAARQRIGVIILLSLGFVVTIAGVTRTFFIWKSLIASYDETWYAYPLWIAAAVEVDLAVICACAPAVRPFLLLCVGPLVTSLSGSRSVRSHKKGDGYTLTRSLPSSRGNLAAEVTFDAKINAIDTVRDDGKTPTVKLSLSKTPIDGKLKIMHRVSWNVDYGDRSEPLNPDDLSVPQNDYDIGIALSTPSEEKRQLKPGGRGSHSVDIVEASRQHSLNLSPSLQSLASNSHFVRTESNRPLSKCGHTPQPQGIDEETFWRSDSESNHGSTTPDRNSEDQDQEQRWNIRRNSFRNEQHGVFLLPQTRSDEGARAMEMKALSWPTRSPMQHLHSPPADRFLEQWIPANRSQFLDADFAMRMLRSTQLSINVQGPRIGRTQESPLTGMKDLFVT</sequence>
<comment type="subcellular location">
    <subcellularLocation>
        <location evidence="1">Membrane</location>
        <topology evidence="1">Multi-pass membrane protein</topology>
    </subcellularLocation>
</comment>
<reference evidence="9 10" key="1">
    <citation type="submission" date="2019-07" db="EMBL/GenBank/DDBJ databases">
        <title>Finished genome of Venturia effusa.</title>
        <authorList>
            <person name="Young C.A."/>
            <person name="Cox M.P."/>
            <person name="Ganley A.R.D."/>
            <person name="David W.J."/>
        </authorList>
    </citation>
    <scope>NUCLEOTIDE SEQUENCE [LARGE SCALE GENOMIC DNA]</scope>
    <source>
        <strain evidence="10">albino</strain>
    </source>
</reference>
<feature type="compositionally biased region" description="Basic and acidic residues" evidence="6">
    <location>
        <begin position="337"/>
        <end position="346"/>
    </location>
</feature>
<dbReference type="Proteomes" id="UP000316270">
    <property type="component" value="Chromosome 2"/>
</dbReference>
<dbReference type="AlphaFoldDB" id="A0A517KZ18"/>
<dbReference type="Pfam" id="PF20684">
    <property type="entry name" value="Fung_rhodopsin"/>
    <property type="match status" value="1"/>
</dbReference>
<dbReference type="GO" id="GO:0016020">
    <property type="term" value="C:membrane"/>
    <property type="evidence" value="ECO:0007669"/>
    <property type="project" value="UniProtKB-SubCell"/>
</dbReference>
<name>A0A517KZ18_9PEZI</name>
<dbReference type="OrthoDB" id="4525788at2759"/>
<dbReference type="EMBL" id="CP042186">
    <property type="protein sequence ID" value="QDS68636.1"/>
    <property type="molecule type" value="Genomic_DNA"/>
</dbReference>
<evidence type="ECO:0000256" key="6">
    <source>
        <dbReference type="SAM" id="MobiDB-lite"/>
    </source>
</evidence>
<evidence type="ECO:0000256" key="2">
    <source>
        <dbReference type="ARBA" id="ARBA00022692"/>
    </source>
</evidence>
<feature type="transmembrane region" description="Helical" evidence="7">
    <location>
        <begin position="26"/>
        <end position="47"/>
    </location>
</feature>
<evidence type="ECO:0000256" key="1">
    <source>
        <dbReference type="ARBA" id="ARBA00004141"/>
    </source>
</evidence>
<dbReference type="PANTHER" id="PTHR33048">
    <property type="entry name" value="PTH11-LIKE INTEGRAL MEMBRANE PROTEIN (AFU_ORTHOLOGUE AFUA_5G11245)"/>
    <property type="match status" value="1"/>
</dbReference>
<feature type="domain" description="Rhodopsin" evidence="8">
    <location>
        <begin position="67"/>
        <end position="135"/>
    </location>
</feature>
<keyword evidence="10" id="KW-1185">Reference proteome</keyword>
<keyword evidence="4 7" id="KW-0472">Membrane</keyword>